<evidence type="ECO:0000259" key="9">
    <source>
        <dbReference type="PROSITE" id="PS50928"/>
    </source>
</evidence>
<dbReference type="CDD" id="cd06261">
    <property type="entry name" value="TM_PBP2"/>
    <property type="match status" value="1"/>
</dbReference>
<comment type="similarity">
    <text evidence="6">In the C-terminal section; belongs to the OsmX family.</text>
</comment>
<evidence type="ECO:0000256" key="1">
    <source>
        <dbReference type="ARBA" id="ARBA00004651"/>
    </source>
</evidence>
<evidence type="ECO:0000256" key="4">
    <source>
        <dbReference type="ARBA" id="ARBA00022989"/>
    </source>
</evidence>
<dbReference type="InterPro" id="IPR000515">
    <property type="entry name" value="MetI-like"/>
</dbReference>
<gene>
    <name evidence="10" type="primary">yehZ</name>
    <name evidence="10" type="ORF">TMPK1_12000</name>
</gene>
<feature type="transmembrane region" description="Helical" evidence="8">
    <location>
        <begin position="335"/>
        <end position="356"/>
    </location>
</feature>
<comment type="similarity">
    <text evidence="7">In the N-terminal section; belongs to the binding-protein-dependent transport system permease family.</text>
</comment>
<dbReference type="EMBL" id="BOPV01000001">
    <property type="protein sequence ID" value="GIL38963.1"/>
    <property type="molecule type" value="Genomic_DNA"/>
</dbReference>
<dbReference type="RefSeq" id="WP_420242063.1">
    <property type="nucleotide sequence ID" value="NZ_BOPV01000001.1"/>
</dbReference>
<evidence type="ECO:0000256" key="5">
    <source>
        <dbReference type="ARBA" id="ARBA00023136"/>
    </source>
</evidence>
<evidence type="ECO:0000256" key="7">
    <source>
        <dbReference type="ARBA" id="ARBA00035652"/>
    </source>
</evidence>
<evidence type="ECO:0000256" key="2">
    <source>
        <dbReference type="ARBA" id="ARBA00022448"/>
    </source>
</evidence>
<reference evidence="10" key="1">
    <citation type="submission" date="2021-02" db="EMBL/GenBank/DDBJ databases">
        <title>Genome sequence of Rhodospirillales sp. strain TMPK1 isolated from soil.</title>
        <authorList>
            <person name="Nakai R."/>
            <person name="Kusada H."/>
            <person name="Tamaki H."/>
        </authorList>
    </citation>
    <scope>NUCLEOTIDE SEQUENCE</scope>
    <source>
        <strain evidence="10">TMPK1</strain>
    </source>
</reference>
<organism evidence="10 11">
    <name type="scientific">Roseiterribacter gracilis</name>
    <dbReference type="NCBI Taxonomy" id="2812848"/>
    <lineage>
        <taxon>Bacteria</taxon>
        <taxon>Pseudomonadati</taxon>
        <taxon>Pseudomonadota</taxon>
        <taxon>Alphaproteobacteria</taxon>
        <taxon>Rhodospirillales</taxon>
        <taxon>Roseiterribacteraceae</taxon>
        <taxon>Roseiterribacter</taxon>
    </lineage>
</organism>
<comment type="similarity">
    <text evidence="8">Belongs to the binding-protein-dependent transport system permease family.</text>
</comment>
<feature type="transmembrane region" description="Helical" evidence="8">
    <location>
        <begin position="303"/>
        <end position="323"/>
    </location>
</feature>
<dbReference type="PANTHER" id="PTHR30177:SF4">
    <property type="entry name" value="OSMOPROTECTANT IMPORT PERMEASE PROTEIN OSMW"/>
    <property type="match status" value="1"/>
</dbReference>
<comment type="caution">
    <text evidence="10">The sequence shown here is derived from an EMBL/GenBank/DDBJ whole genome shotgun (WGS) entry which is preliminary data.</text>
</comment>
<dbReference type="InterPro" id="IPR007210">
    <property type="entry name" value="ABC_Gly_betaine_transp_sub-bd"/>
</dbReference>
<keyword evidence="11" id="KW-1185">Reference proteome</keyword>
<feature type="transmembrane region" description="Helical" evidence="8">
    <location>
        <begin position="362"/>
        <end position="381"/>
    </location>
</feature>
<dbReference type="Gene3D" id="1.10.3720.10">
    <property type="entry name" value="MetI-like"/>
    <property type="match status" value="1"/>
</dbReference>
<dbReference type="PROSITE" id="PS50928">
    <property type="entry name" value="ABC_TM1"/>
    <property type="match status" value="1"/>
</dbReference>
<keyword evidence="2 8" id="KW-0813">Transport</keyword>
<name>A0A8S8X769_9PROT</name>
<accession>A0A8S8X769</accession>
<dbReference type="SUPFAM" id="SSF53850">
    <property type="entry name" value="Periplasmic binding protein-like II"/>
    <property type="match status" value="1"/>
</dbReference>
<evidence type="ECO:0000313" key="10">
    <source>
        <dbReference type="EMBL" id="GIL38963.1"/>
    </source>
</evidence>
<proteinExistence type="inferred from homology"/>
<evidence type="ECO:0000256" key="6">
    <source>
        <dbReference type="ARBA" id="ARBA00035642"/>
    </source>
</evidence>
<feature type="transmembrane region" description="Helical" evidence="8">
    <location>
        <begin position="413"/>
        <end position="439"/>
    </location>
</feature>
<keyword evidence="3 8" id="KW-0812">Transmembrane</keyword>
<keyword evidence="5 8" id="KW-0472">Membrane</keyword>
<dbReference type="GO" id="GO:0022857">
    <property type="term" value="F:transmembrane transporter activity"/>
    <property type="evidence" value="ECO:0007669"/>
    <property type="project" value="InterPro"/>
</dbReference>
<evidence type="ECO:0000313" key="11">
    <source>
        <dbReference type="Proteomes" id="UP000681075"/>
    </source>
</evidence>
<dbReference type="Pfam" id="PF04069">
    <property type="entry name" value="OpuAC"/>
    <property type="match status" value="1"/>
</dbReference>
<sequence>MRWILLIALLLTHLLWAPASRAETIRVGAKNFTEQWIVGELYAQALERAGITVERRFNLAGSAIAHAALVASEIDLYPEYTGTALAVVLKEPARGEASDTVLARVRAFYQREIGATWLTPSGIDNGNVLLMRPGTQVADLSALARIAPKLTIGLGTEFVDRDDGLPGLERVYGMKFGRVATFSALALRYDALTRAQVDVINGFATDWQIADGALVALADDLALFPPYQLAPVVRNAALTPRIASILDAVSARLDTATMQRLNGLVERDRFEPAEVAQAFLDGVEPTRAGLPWSRLARATLEHAGLALASIVVGLAVALPLALLAARRDRLRATMLGFSALFYAVPSLALFALLLPLTGLGTVSAVIGLSLYAAMVLLRGLLGGLAALPPQLDEVATGLGLTPRQRLLRVTVPLLLPAFVASLRTALVAAIGLATIAAAIDAGGLGQMLLTGLAQRWPAKIALSAGAAVLLALLADRALLLLERQARSSVA</sequence>
<dbReference type="InterPro" id="IPR035906">
    <property type="entry name" value="MetI-like_sf"/>
</dbReference>
<dbReference type="Gene3D" id="3.40.190.120">
    <property type="entry name" value="Osmoprotection protein (prox), domain 2"/>
    <property type="match status" value="1"/>
</dbReference>
<dbReference type="GO" id="GO:0043190">
    <property type="term" value="C:ATP-binding cassette (ABC) transporter complex"/>
    <property type="evidence" value="ECO:0007669"/>
    <property type="project" value="InterPro"/>
</dbReference>
<dbReference type="SUPFAM" id="SSF161098">
    <property type="entry name" value="MetI-like"/>
    <property type="match status" value="1"/>
</dbReference>
<dbReference type="AlphaFoldDB" id="A0A8S8X769"/>
<dbReference type="Pfam" id="PF00528">
    <property type="entry name" value="BPD_transp_1"/>
    <property type="match status" value="1"/>
</dbReference>
<evidence type="ECO:0000256" key="8">
    <source>
        <dbReference type="RuleBase" id="RU363032"/>
    </source>
</evidence>
<comment type="subcellular location">
    <subcellularLocation>
        <location evidence="1 8">Cell membrane</location>
        <topology evidence="1 8">Multi-pass membrane protein</topology>
    </subcellularLocation>
</comment>
<keyword evidence="4 8" id="KW-1133">Transmembrane helix</keyword>
<dbReference type="PANTHER" id="PTHR30177">
    <property type="entry name" value="GLYCINE BETAINE/L-PROLINE TRANSPORT SYSTEM PERMEASE PROTEIN PROW"/>
    <property type="match status" value="1"/>
</dbReference>
<dbReference type="Proteomes" id="UP000681075">
    <property type="component" value="Unassembled WGS sequence"/>
</dbReference>
<feature type="domain" description="ABC transmembrane type-1" evidence="9">
    <location>
        <begin position="299"/>
        <end position="481"/>
    </location>
</feature>
<protein>
    <submittedName>
        <fullName evidence="10">Amino acid ABC transporter permease</fullName>
    </submittedName>
</protein>
<dbReference type="Gene3D" id="3.40.190.10">
    <property type="entry name" value="Periplasmic binding protein-like II"/>
    <property type="match status" value="1"/>
</dbReference>
<feature type="transmembrane region" description="Helical" evidence="8">
    <location>
        <begin position="459"/>
        <end position="481"/>
    </location>
</feature>
<evidence type="ECO:0000256" key="3">
    <source>
        <dbReference type="ARBA" id="ARBA00022692"/>
    </source>
</evidence>
<dbReference type="InterPro" id="IPR051204">
    <property type="entry name" value="ABC_transp_perm/SBD"/>
</dbReference>
<dbReference type="GO" id="GO:0031460">
    <property type="term" value="P:glycine betaine transport"/>
    <property type="evidence" value="ECO:0007669"/>
    <property type="project" value="TreeGrafter"/>
</dbReference>